<dbReference type="InterPro" id="IPR038592">
    <property type="entry name" value="CheD-like_sf"/>
</dbReference>
<keyword evidence="1 3" id="KW-0145">Chemotaxis</keyword>
<comment type="catalytic activity">
    <reaction evidence="3">
        <text>L-glutaminyl-[protein] + H2O = L-glutamyl-[protein] + NH4(+)</text>
        <dbReference type="Rhea" id="RHEA:16441"/>
        <dbReference type="Rhea" id="RHEA-COMP:10207"/>
        <dbReference type="Rhea" id="RHEA-COMP:10208"/>
        <dbReference type="ChEBI" id="CHEBI:15377"/>
        <dbReference type="ChEBI" id="CHEBI:28938"/>
        <dbReference type="ChEBI" id="CHEBI:29973"/>
        <dbReference type="ChEBI" id="CHEBI:30011"/>
        <dbReference type="EC" id="3.5.1.44"/>
    </reaction>
</comment>
<gene>
    <name evidence="3" type="primary">cheD</name>
    <name evidence="4" type="ORF">SAMN02745204_00912</name>
</gene>
<evidence type="ECO:0000256" key="3">
    <source>
        <dbReference type="HAMAP-Rule" id="MF_01440"/>
    </source>
</evidence>
<dbReference type="EMBL" id="FQUK01000011">
    <property type="protein sequence ID" value="SHE67620.1"/>
    <property type="molecule type" value="Genomic_DNA"/>
</dbReference>
<name>A0A1M4VFJ1_9GAMM</name>
<dbReference type="EC" id="3.5.1.44" evidence="3"/>
<dbReference type="HAMAP" id="MF_01440">
    <property type="entry name" value="CheD"/>
    <property type="match status" value="1"/>
</dbReference>
<evidence type="ECO:0000313" key="5">
    <source>
        <dbReference type="Proteomes" id="UP000242857"/>
    </source>
</evidence>
<keyword evidence="5" id="KW-1185">Reference proteome</keyword>
<dbReference type="SUPFAM" id="SSF64438">
    <property type="entry name" value="CNF1/YfiH-like putative cysteine hydrolases"/>
    <property type="match status" value="1"/>
</dbReference>
<organism evidence="4 5">
    <name type="scientific">Thermomonas hydrothermalis</name>
    <dbReference type="NCBI Taxonomy" id="213588"/>
    <lineage>
        <taxon>Bacteria</taxon>
        <taxon>Pseudomonadati</taxon>
        <taxon>Pseudomonadota</taxon>
        <taxon>Gammaproteobacteria</taxon>
        <taxon>Lysobacterales</taxon>
        <taxon>Lysobacteraceae</taxon>
        <taxon>Thermomonas</taxon>
    </lineage>
</organism>
<dbReference type="Gene3D" id="3.30.1330.200">
    <property type="match status" value="1"/>
</dbReference>
<dbReference type="RefSeq" id="WP_084602345.1">
    <property type="nucleotide sequence ID" value="NZ_FQUK01000011.1"/>
</dbReference>
<dbReference type="GO" id="GO:0050568">
    <property type="term" value="F:protein-glutamine glutaminase activity"/>
    <property type="evidence" value="ECO:0007669"/>
    <property type="project" value="UniProtKB-UniRule"/>
</dbReference>
<evidence type="ECO:0000313" key="4">
    <source>
        <dbReference type="EMBL" id="SHE67620.1"/>
    </source>
</evidence>
<comment type="function">
    <text evidence="3">Probably deamidates glutamine residues to glutamate on methyl-accepting chemotaxis receptors (MCPs), playing an important role in chemotaxis.</text>
</comment>
<dbReference type="STRING" id="213588.SAMN02745204_00912"/>
<dbReference type="InterPro" id="IPR005659">
    <property type="entry name" value="Chemorcpt_Glu_NH3ase_CheD"/>
</dbReference>
<protein>
    <recommendedName>
        <fullName evidence="3">Probable chemoreceptor glutamine deamidase CheD</fullName>
        <ecNumber evidence="3">3.5.1.44</ecNumber>
    </recommendedName>
</protein>
<dbReference type="GO" id="GO:0006935">
    <property type="term" value="P:chemotaxis"/>
    <property type="evidence" value="ECO:0007669"/>
    <property type="project" value="UniProtKB-UniRule"/>
</dbReference>
<dbReference type="PANTHER" id="PTHR35147">
    <property type="entry name" value="CHEMORECEPTOR GLUTAMINE DEAMIDASE CHED-RELATED"/>
    <property type="match status" value="1"/>
</dbReference>
<dbReference type="Pfam" id="PF03975">
    <property type="entry name" value="CheD"/>
    <property type="match status" value="1"/>
</dbReference>
<evidence type="ECO:0000256" key="2">
    <source>
        <dbReference type="ARBA" id="ARBA00022801"/>
    </source>
</evidence>
<reference evidence="5" key="1">
    <citation type="submission" date="2016-11" db="EMBL/GenBank/DDBJ databases">
        <authorList>
            <person name="Varghese N."/>
            <person name="Submissions S."/>
        </authorList>
    </citation>
    <scope>NUCLEOTIDE SEQUENCE [LARGE SCALE GENOMIC DNA]</scope>
    <source>
        <strain evidence="5">DSM 14834</strain>
    </source>
</reference>
<dbReference type="PANTHER" id="PTHR35147:SF2">
    <property type="entry name" value="CHEMORECEPTOR GLUTAMINE DEAMIDASE CHED-RELATED"/>
    <property type="match status" value="1"/>
</dbReference>
<comment type="similarity">
    <text evidence="3">Belongs to the CheD family.</text>
</comment>
<dbReference type="InterPro" id="IPR011324">
    <property type="entry name" value="Cytotoxic_necrot_fac-like_cat"/>
</dbReference>
<dbReference type="OrthoDB" id="9807202at2"/>
<accession>A0A1M4VFJ1</accession>
<proteinExistence type="inferred from homology"/>
<dbReference type="NCBIfam" id="NF010013">
    <property type="entry name" value="PRK13487.1"/>
    <property type="match status" value="1"/>
</dbReference>
<keyword evidence="2 3" id="KW-0378">Hydrolase</keyword>
<dbReference type="Proteomes" id="UP000242857">
    <property type="component" value="Unassembled WGS sequence"/>
</dbReference>
<sequence>MNASFPSPGSAPRPPAGSYYDPALDAHVLKLLPAEWKVSSDDVALATVLGSCVAACMYDPQAKIGGMNHFMLPDAAPGDGSARYGAHAMELLINGMLKNGASRSRLQAKVFGGGNVLPGMTIDPIGTRNANFVLEYLKAEGIPILGQDLGGTQPRKVVFFVRTGRTLVKRLPAAGEIARVERDYRSRLTQTPVAGSVELF</sequence>
<evidence type="ECO:0000256" key="1">
    <source>
        <dbReference type="ARBA" id="ARBA00022500"/>
    </source>
</evidence>
<dbReference type="CDD" id="cd16352">
    <property type="entry name" value="CheD"/>
    <property type="match status" value="1"/>
</dbReference>
<dbReference type="AlphaFoldDB" id="A0A1M4VFJ1"/>